<keyword evidence="2" id="KW-1185">Reference proteome</keyword>
<evidence type="ECO:0000313" key="2">
    <source>
        <dbReference type="Proteomes" id="UP000236738"/>
    </source>
</evidence>
<reference evidence="2" key="1">
    <citation type="submission" date="2016-10" db="EMBL/GenBank/DDBJ databases">
        <authorList>
            <person name="Varghese N."/>
            <person name="Submissions S."/>
        </authorList>
    </citation>
    <scope>NUCLEOTIDE SEQUENCE [LARGE SCALE GENOMIC DNA]</scope>
    <source>
        <strain evidence="2">DSM 21580</strain>
    </source>
</reference>
<protein>
    <submittedName>
        <fullName evidence="1">Uncharacterized protein</fullName>
    </submittedName>
</protein>
<dbReference type="AlphaFoldDB" id="A0A1H6B2M4"/>
<organism evidence="1 2">
    <name type="scientific">Halpernia humi</name>
    <dbReference type="NCBI Taxonomy" id="493375"/>
    <lineage>
        <taxon>Bacteria</taxon>
        <taxon>Pseudomonadati</taxon>
        <taxon>Bacteroidota</taxon>
        <taxon>Flavobacteriia</taxon>
        <taxon>Flavobacteriales</taxon>
        <taxon>Weeksellaceae</taxon>
        <taxon>Chryseobacterium group</taxon>
        <taxon>Halpernia</taxon>
    </lineage>
</organism>
<name>A0A1H6B2M4_9FLAO</name>
<accession>A0A1H6B2M4</accession>
<sequence>MNDFKKTFLHLPFNLQIENEQNIKQKLVVAFQLFAGLKYISYV</sequence>
<dbReference type="EMBL" id="FNUS01000007">
    <property type="protein sequence ID" value="SEG55089.1"/>
    <property type="molecule type" value="Genomic_DNA"/>
</dbReference>
<dbReference type="Proteomes" id="UP000236738">
    <property type="component" value="Unassembled WGS sequence"/>
</dbReference>
<evidence type="ECO:0000313" key="1">
    <source>
        <dbReference type="EMBL" id="SEG55089.1"/>
    </source>
</evidence>
<gene>
    <name evidence="1" type="ORF">SAMN05421847_2679</name>
</gene>
<proteinExistence type="predicted"/>